<dbReference type="EMBL" id="JAUEPS010000030">
    <property type="protein sequence ID" value="KAK0452851.1"/>
    <property type="molecule type" value="Genomic_DNA"/>
</dbReference>
<keyword evidence="2" id="KW-1185">Reference proteome</keyword>
<dbReference type="AlphaFoldDB" id="A0AA39MZN7"/>
<evidence type="ECO:0000313" key="2">
    <source>
        <dbReference type="Proteomes" id="UP001175211"/>
    </source>
</evidence>
<organism evidence="1 2">
    <name type="scientific">Armillaria tabescens</name>
    <name type="common">Ringless honey mushroom</name>
    <name type="synonym">Agaricus tabescens</name>
    <dbReference type="NCBI Taxonomy" id="1929756"/>
    <lineage>
        <taxon>Eukaryota</taxon>
        <taxon>Fungi</taxon>
        <taxon>Dikarya</taxon>
        <taxon>Basidiomycota</taxon>
        <taxon>Agaricomycotina</taxon>
        <taxon>Agaricomycetes</taxon>
        <taxon>Agaricomycetidae</taxon>
        <taxon>Agaricales</taxon>
        <taxon>Marasmiineae</taxon>
        <taxon>Physalacriaceae</taxon>
        <taxon>Desarmillaria</taxon>
    </lineage>
</organism>
<protein>
    <submittedName>
        <fullName evidence="1">Uncharacterized protein</fullName>
    </submittedName>
</protein>
<sequence>MCSSILGILIQPPLGRKYPDAREGMVGRGVPVWMMLALNGTLDAPYTPDDSTLESFISQNYDFSSKIFHLDTFESETPWAIRQISMHVILPISHAWISCEEPMGFWMPISGCEWHGVSASVDPELIPKDTSPGLIRIERLNMGAELRKDVCTGERKVEVLTIAIGSSAKPAPGTSVSWESSLSFRSLCREQRVPTKPLKKSCHVPYWPLSRESQKIVSTRPAVTMQSLDDGNGITNGDSIIAGNKTVFDIVYEPSTHVGEGYVGW</sequence>
<comment type="caution">
    <text evidence="1">The sequence shown here is derived from an EMBL/GenBank/DDBJ whole genome shotgun (WGS) entry which is preliminary data.</text>
</comment>
<dbReference type="RefSeq" id="XP_060328187.1">
    <property type="nucleotide sequence ID" value="XM_060479497.1"/>
</dbReference>
<reference evidence="1" key="1">
    <citation type="submission" date="2023-06" db="EMBL/GenBank/DDBJ databases">
        <authorList>
            <consortium name="Lawrence Berkeley National Laboratory"/>
            <person name="Ahrendt S."/>
            <person name="Sahu N."/>
            <person name="Indic B."/>
            <person name="Wong-Bajracharya J."/>
            <person name="Merenyi Z."/>
            <person name="Ke H.-M."/>
            <person name="Monk M."/>
            <person name="Kocsube S."/>
            <person name="Drula E."/>
            <person name="Lipzen A."/>
            <person name="Balint B."/>
            <person name="Henrissat B."/>
            <person name="Andreopoulos B."/>
            <person name="Martin F.M."/>
            <person name="Harder C.B."/>
            <person name="Rigling D."/>
            <person name="Ford K.L."/>
            <person name="Foster G.D."/>
            <person name="Pangilinan J."/>
            <person name="Papanicolaou A."/>
            <person name="Barry K."/>
            <person name="LaButti K."/>
            <person name="Viragh M."/>
            <person name="Koriabine M."/>
            <person name="Yan M."/>
            <person name="Riley R."/>
            <person name="Champramary S."/>
            <person name="Plett K.L."/>
            <person name="Tsai I.J."/>
            <person name="Slot J."/>
            <person name="Sipos G."/>
            <person name="Plett J."/>
            <person name="Nagy L.G."/>
            <person name="Grigoriev I.V."/>
        </authorList>
    </citation>
    <scope>NUCLEOTIDE SEQUENCE</scope>
    <source>
        <strain evidence="1">CCBAS 213</strain>
    </source>
</reference>
<gene>
    <name evidence="1" type="ORF">EV420DRAFT_1700980</name>
</gene>
<name>A0AA39MZN7_ARMTA</name>
<evidence type="ECO:0000313" key="1">
    <source>
        <dbReference type="EMBL" id="KAK0452851.1"/>
    </source>
</evidence>
<dbReference type="GeneID" id="85363045"/>
<accession>A0AA39MZN7</accession>
<dbReference type="Proteomes" id="UP001175211">
    <property type="component" value="Unassembled WGS sequence"/>
</dbReference>
<proteinExistence type="predicted"/>